<sequence>MKTPTIPDARTRRALRAATVGALAAVPLLLTAPAFALHRDAGDEPGPGMSAVATILVYIGIPLAIFVVIALLVLAPSIARGNRYRPHQLSWWAAPVWFGGPRDEHGDAAGRALTGTSLKELTAVATVAQTEGGASARW</sequence>
<evidence type="ECO:0000256" key="1">
    <source>
        <dbReference type="SAM" id="Phobius"/>
    </source>
</evidence>
<organism evidence="2 3">
    <name type="scientific">Catenulispora yoronensis</name>
    <dbReference type="NCBI Taxonomy" id="450799"/>
    <lineage>
        <taxon>Bacteria</taxon>
        <taxon>Bacillati</taxon>
        <taxon>Actinomycetota</taxon>
        <taxon>Actinomycetes</taxon>
        <taxon>Catenulisporales</taxon>
        <taxon>Catenulisporaceae</taxon>
        <taxon>Catenulispora</taxon>
    </lineage>
</organism>
<keyword evidence="1" id="KW-1133">Transmembrane helix</keyword>
<protein>
    <submittedName>
        <fullName evidence="2">Uncharacterized protein</fullName>
    </submittedName>
</protein>
<evidence type="ECO:0000313" key="3">
    <source>
        <dbReference type="Proteomes" id="UP001500751"/>
    </source>
</evidence>
<name>A0ABN2TQE0_9ACTN</name>
<keyword evidence="1" id="KW-0472">Membrane</keyword>
<keyword evidence="1" id="KW-0812">Transmembrane</keyword>
<accession>A0ABN2TQE0</accession>
<reference evidence="2 3" key="1">
    <citation type="journal article" date="2019" name="Int. J. Syst. Evol. Microbiol.">
        <title>The Global Catalogue of Microorganisms (GCM) 10K type strain sequencing project: providing services to taxonomists for standard genome sequencing and annotation.</title>
        <authorList>
            <consortium name="The Broad Institute Genomics Platform"/>
            <consortium name="The Broad Institute Genome Sequencing Center for Infectious Disease"/>
            <person name="Wu L."/>
            <person name="Ma J."/>
        </authorList>
    </citation>
    <scope>NUCLEOTIDE SEQUENCE [LARGE SCALE GENOMIC DNA]</scope>
    <source>
        <strain evidence="2 3">JCM 16014</strain>
    </source>
</reference>
<feature type="transmembrane region" description="Helical" evidence="1">
    <location>
        <begin position="52"/>
        <end position="75"/>
    </location>
</feature>
<dbReference type="RefSeq" id="WP_344664455.1">
    <property type="nucleotide sequence ID" value="NZ_BAAAQN010000005.1"/>
</dbReference>
<keyword evidence="3" id="KW-1185">Reference proteome</keyword>
<comment type="caution">
    <text evidence="2">The sequence shown here is derived from an EMBL/GenBank/DDBJ whole genome shotgun (WGS) entry which is preliminary data.</text>
</comment>
<dbReference type="EMBL" id="BAAAQN010000005">
    <property type="protein sequence ID" value="GAA2017527.1"/>
    <property type="molecule type" value="Genomic_DNA"/>
</dbReference>
<proteinExistence type="predicted"/>
<evidence type="ECO:0000313" key="2">
    <source>
        <dbReference type="EMBL" id="GAA2017527.1"/>
    </source>
</evidence>
<dbReference type="Proteomes" id="UP001500751">
    <property type="component" value="Unassembled WGS sequence"/>
</dbReference>
<gene>
    <name evidence="2" type="ORF">GCM10009839_11700</name>
</gene>